<evidence type="ECO:0000256" key="3">
    <source>
        <dbReference type="ARBA" id="ARBA00007588"/>
    </source>
</evidence>
<evidence type="ECO:0000256" key="11">
    <source>
        <dbReference type="ARBA" id="ARBA00029939"/>
    </source>
</evidence>
<keyword evidence="8" id="KW-0521">NADP</keyword>
<dbReference type="AlphaFoldDB" id="A0AAI8L679"/>
<dbReference type="InterPro" id="IPR036188">
    <property type="entry name" value="FAD/NAD-bd_sf"/>
</dbReference>
<dbReference type="Pfam" id="PF13434">
    <property type="entry name" value="Lys_Orn_oxgnase"/>
    <property type="match status" value="1"/>
</dbReference>
<accession>A0AAI8L679</accession>
<gene>
    <name evidence="16" type="primary">iucD_2</name>
    <name evidence="16" type="ORF">DWG14_06029</name>
</gene>
<comment type="similarity">
    <text evidence="3">Belongs to the lysine N(6)-hydroxylase/L-ornithine N(5)-oxygenase family.</text>
</comment>
<evidence type="ECO:0000256" key="2">
    <source>
        <dbReference type="ARBA" id="ARBA00004924"/>
    </source>
</evidence>
<keyword evidence="7" id="KW-0274">FAD</keyword>
<dbReference type="RefSeq" id="WP_120052546.1">
    <property type="nucleotide sequence ID" value="NZ_CP032427.1"/>
</dbReference>
<evidence type="ECO:0000256" key="15">
    <source>
        <dbReference type="ARBA" id="ARBA00048407"/>
    </source>
</evidence>
<evidence type="ECO:0000256" key="10">
    <source>
        <dbReference type="ARBA" id="ARBA00023033"/>
    </source>
</evidence>
<evidence type="ECO:0000313" key="16">
    <source>
        <dbReference type="EMBL" id="AYC41738.1"/>
    </source>
</evidence>
<keyword evidence="6" id="KW-0285">Flavoprotein</keyword>
<dbReference type="KEGG" id="sge:DWG14_06029"/>
<evidence type="ECO:0000256" key="13">
    <source>
        <dbReference type="ARBA" id="ARBA00032493"/>
    </source>
</evidence>
<keyword evidence="10" id="KW-0503">Monooxygenase</keyword>
<dbReference type="GO" id="GO:0047091">
    <property type="term" value="F:L-lysine 6-monooxygenase (NADPH) activity"/>
    <property type="evidence" value="ECO:0007669"/>
    <property type="project" value="UniProtKB-EC"/>
</dbReference>
<dbReference type="PANTHER" id="PTHR42802">
    <property type="entry name" value="MONOOXYGENASE"/>
    <property type="match status" value="1"/>
</dbReference>
<dbReference type="InterPro" id="IPR025700">
    <property type="entry name" value="Lys/Orn_oxygenase"/>
</dbReference>
<evidence type="ECO:0000256" key="5">
    <source>
        <dbReference type="ARBA" id="ARBA00016406"/>
    </source>
</evidence>
<comment type="pathway">
    <text evidence="2">Siderophore biosynthesis.</text>
</comment>
<protein>
    <recommendedName>
        <fullName evidence="5">L-lysine N6-monooxygenase MbtG</fullName>
        <ecNumber evidence="4">1.14.13.59</ecNumber>
    </recommendedName>
    <alternativeName>
        <fullName evidence="14">Lysine 6-N-hydroxylase</fullName>
    </alternativeName>
    <alternativeName>
        <fullName evidence="13">Lysine N6-hydroxylase</fullName>
    </alternativeName>
    <alternativeName>
        <fullName evidence="11">Lysine-N-oxygenase</fullName>
    </alternativeName>
    <alternativeName>
        <fullName evidence="12">Mycobactin synthase protein G</fullName>
    </alternativeName>
</protein>
<dbReference type="Gene3D" id="3.50.50.60">
    <property type="entry name" value="FAD/NAD(P)-binding domain"/>
    <property type="match status" value="1"/>
</dbReference>
<dbReference type="Proteomes" id="UP000265765">
    <property type="component" value="Chromosome"/>
</dbReference>
<evidence type="ECO:0000313" key="17">
    <source>
        <dbReference type="Proteomes" id="UP000265765"/>
    </source>
</evidence>
<keyword evidence="9 16" id="KW-0560">Oxidoreductase</keyword>
<dbReference type="GeneID" id="91284870"/>
<evidence type="ECO:0000256" key="1">
    <source>
        <dbReference type="ARBA" id="ARBA00001974"/>
    </source>
</evidence>
<evidence type="ECO:0000256" key="6">
    <source>
        <dbReference type="ARBA" id="ARBA00022630"/>
    </source>
</evidence>
<organism evidence="16 17">
    <name type="scientific">Streptomyces griseorubiginosus</name>
    <dbReference type="NCBI Taxonomy" id="67304"/>
    <lineage>
        <taxon>Bacteria</taxon>
        <taxon>Bacillati</taxon>
        <taxon>Actinomycetota</taxon>
        <taxon>Actinomycetes</taxon>
        <taxon>Kitasatosporales</taxon>
        <taxon>Streptomycetaceae</taxon>
        <taxon>Streptomyces</taxon>
    </lineage>
</organism>
<evidence type="ECO:0000256" key="4">
    <source>
        <dbReference type="ARBA" id="ARBA00013076"/>
    </source>
</evidence>
<name>A0AAI8L679_9ACTN</name>
<dbReference type="PANTHER" id="PTHR42802:SF1">
    <property type="entry name" value="L-ORNITHINE N(5)-MONOOXYGENASE"/>
    <property type="match status" value="1"/>
</dbReference>
<evidence type="ECO:0000256" key="14">
    <source>
        <dbReference type="ARBA" id="ARBA00032738"/>
    </source>
</evidence>
<evidence type="ECO:0000256" key="7">
    <source>
        <dbReference type="ARBA" id="ARBA00022827"/>
    </source>
</evidence>
<proteinExistence type="inferred from homology"/>
<evidence type="ECO:0000256" key="9">
    <source>
        <dbReference type="ARBA" id="ARBA00023002"/>
    </source>
</evidence>
<sequence>MSEKRGGQHYNCIGVGVGPANLSLASLLHGDGATRSLFLDQKKSFTWHDGQQLPGTTLQVSMLKDLVSLADPTNRFSFLSYLHAHGKIYHFINAQFDDMPRQEFRNYLSWASHRNENVRFGERVLSVEFDSRFVVETDRRTLTADNVSVGIGTSPWVPPVATGLLGDDQFHVCDIVEKAQNLHGKRVCVVGGGQSGAEAFLDLISRPQGQRPRRVSWITRRRNYFPMDDSPFTNDFYMPGYSDHFARLDGRTREKLNTEHVLTSDGISEATLRAVYQRVYAHRFLEGNRDLVALHPNSEVTEVGRDSTGDWSVGIRHGDRPHATTDIEADVIIWATGFRPAAMTFLEPIADRLEHEGSELALDNSFAVRWDGPPDRNIFVHNAAHQQRGLADRNLSLIAWRSQRIADRIRGVRGDEPLESFIEWSPKSGQAGSLQGAHE</sequence>
<dbReference type="EMBL" id="CP032427">
    <property type="protein sequence ID" value="AYC41738.1"/>
    <property type="molecule type" value="Genomic_DNA"/>
</dbReference>
<comment type="catalytic activity">
    <reaction evidence="15">
        <text>L-lysine + NADPH + O2 = N(6)-hydroxy-L-lysine + NADP(+) + H2O</text>
        <dbReference type="Rhea" id="RHEA:23228"/>
        <dbReference type="ChEBI" id="CHEBI:15377"/>
        <dbReference type="ChEBI" id="CHEBI:15379"/>
        <dbReference type="ChEBI" id="CHEBI:32551"/>
        <dbReference type="ChEBI" id="CHEBI:57783"/>
        <dbReference type="ChEBI" id="CHEBI:57820"/>
        <dbReference type="ChEBI" id="CHEBI:58349"/>
        <dbReference type="EC" id="1.14.13.59"/>
    </reaction>
</comment>
<comment type="cofactor">
    <cofactor evidence="1">
        <name>FAD</name>
        <dbReference type="ChEBI" id="CHEBI:57692"/>
    </cofactor>
</comment>
<dbReference type="SUPFAM" id="SSF51905">
    <property type="entry name" value="FAD/NAD(P)-binding domain"/>
    <property type="match status" value="2"/>
</dbReference>
<dbReference type="EC" id="1.14.13.59" evidence="4"/>
<evidence type="ECO:0000256" key="8">
    <source>
        <dbReference type="ARBA" id="ARBA00022857"/>
    </source>
</evidence>
<evidence type="ECO:0000256" key="12">
    <source>
        <dbReference type="ARBA" id="ARBA00031158"/>
    </source>
</evidence>
<reference evidence="16 17" key="1">
    <citation type="submission" date="2018-09" db="EMBL/GenBank/DDBJ databases">
        <title>Production of Trimethoprim by Streptomyces sp. 3E-1.</title>
        <authorList>
            <person name="Kang H.J."/>
            <person name="Kim S.B."/>
        </authorList>
    </citation>
    <scope>NUCLEOTIDE SEQUENCE [LARGE SCALE GENOMIC DNA]</scope>
    <source>
        <strain evidence="16 17">3E-1</strain>
    </source>
</reference>